<evidence type="ECO:0000313" key="1">
    <source>
        <dbReference type="EMBL" id="KAJ4400122.1"/>
    </source>
</evidence>
<dbReference type="Proteomes" id="UP001140510">
    <property type="component" value="Unassembled WGS sequence"/>
</dbReference>
<keyword evidence="2" id="KW-1185">Reference proteome</keyword>
<dbReference type="EMBL" id="JAPEVA010000094">
    <property type="protein sequence ID" value="KAJ4400122.1"/>
    <property type="molecule type" value="Genomic_DNA"/>
</dbReference>
<dbReference type="OrthoDB" id="427518at2759"/>
<accession>A0A9W8Z660</accession>
<reference evidence="1" key="1">
    <citation type="submission" date="2022-10" db="EMBL/GenBank/DDBJ databases">
        <title>Tapping the CABI collections for fungal endophytes: first genome assemblies for Collariella, Neodidymelliopsis, Ascochyta clinopodiicola, Didymella pomorum, Didymosphaeria variabile, Neocosmospora piperis and Neocucurbitaria cava.</title>
        <authorList>
            <person name="Hill R."/>
        </authorList>
    </citation>
    <scope>NUCLEOTIDE SEQUENCE</scope>
    <source>
        <strain evidence="1">IMI 355091</strain>
    </source>
</reference>
<dbReference type="AlphaFoldDB" id="A0A9W8Z660"/>
<proteinExistence type="predicted"/>
<name>A0A9W8Z660_9PLEO</name>
<comment type="caution">
    <text evidence="1">The sequence shown here is derived from an EMBL/GenBank/DDBJ whole genome shotgun (WGS) entry which is preliminary data.</text>
</comment>
<evidence type="ECO:0000313" key="2">
    <source>
        <dbReference type="Proteomes" id="UP001140510"/>
    </source>
</evidence>
<gene>
    <name evidence="1" type="ORF">N0V91_008913</name>
</gene>
<organism evidence="1 2">
    <name type="scientific">Didymella pomorum</name>
    <dbReference type="NCBI Taxonomy" id="749634"/>
    <lineage>
        <taxon>Eukaryota</taxon>
        <taxon>Fungi</taxon>
        <taxon>Dikarya</taxon>
        <taxon>Ascomycota</taxon>
        <taxon>Pezizomycotina</taxon>
        <taxon>Dothideomycetes</taxon>
        <taxon>Pleosporomycetidae</taxon>
        <taxon>Pleosporales</taxon>
        <taxon>Pleosporineae</taxon>
        <taxon>Didymellaceae</taxon>
        <taxon>Didymella</taxon>
    </lineage>
</organism>
<protein>
    <submittedName>
        <fullName evidence="1">Uncharacterized protein</fullName>
    </submittedName>
</protein>
<sequence length="389" mass="43099">MHRSLPTEKAFGITCFFEELQIVPKHSATLPSYNAIGIRANHMDMSKYTSLHDPGYQAVSGEIRRWLKEIKSRRDTARLVYNAPIALEEPTSQSHQAYAERTPPIIREPTYVHSNTLANNRTPEHAPHGLSHRAEPVQPLLYNDTKSRIPNHALNDATQQNFYAYPDNRAQNHTLYELPRNYSRTPVPDRTPNYVPSPPADQYQGTHSQEFTRGHATYELNRNFSSAHADYIYQNDLSSKAASPYSPTATSGDAQSNDSLLQEERGPQYNFPNARFDNGGVGVSNISGGVGVNHGGIHHHHGAAFHDARRGQFSREESVQRTNHVSGGTNNGVNGINYGTINNNGGPSFHDINGAYQGANKFGNVDNSGKGRVLQGNYNSAGDMKFSFN</sequence>